<dbReference type="PROSITE" id="PS51257">
    <property type="entry name" value="PROKAR_LIPOPROTEIN"/>
    <property type="match status" value="1"/>
</dbReference>
<accession>A0A640VS87</accession>
<proteinExistence type="predicted"/>
<evidence type="ECO:0000256" key="1">
    <source>
        <dbReference type="SAM" id="SignalP"/>
    </source>
</evidence>
<name>A0A640VS87_9RHOB</name>
<organism evidence="2 3">
    <name type="scientific">Roseobacter cerasinus</name>
    <dbReference type="NCBI Taxonomy" id="2602289"/>
    <lineage>
        <taxon>Bacteria</taxon>
        <taxon>Pseudomonadati</taxon>
        <taxon>Pseudomonadota</taxon>
        <taxon>Alphaproteobacteria</taxon>
        <taxon>Rhodobacterales</taxon>
        <taxon>Roseobacteraceae</taxon>
        <taxon>Roseobacter</taxon>
    </lineage>
</organism>
<keyword evidence="1" id="KW-0732">Signal</keyword>
<evidence type="ECO:0000313" key="3">
    <source>
        <dbReference type="Proteomes" id="UP000436522"/>
    </source>
</evidence>
<keyword evidence="3" id="KW-1185">Reference proteome</keyword>
<dbReference type="RefSeq" id="WP_159976847.1">
    <property type="nucleotide sequence ID" value="NZ_BLIV01000003.1"/>
</dbReference>
<evidence type="ECO:0000313" key="2">
    <source>
        <dbReference type="EMBL" id="GFE50290.1"/>
    </source>
</evidence>
<gene>
    <name evidence="2" type="ORF">So717_20430</name>
</gene>
<protein>
    <recommendedName>
        <fullName evidence="4">Lipoprotein</fullName>
    </recommendedName>
</protein>
<dbReference type="EMBL" id="BLIV01000003">
    <property type="protein sequence ID" value="GFE50290.1"/>
    <property type="molecule type" value="Genomic_DNA"/>
</dbReference>
<feature type="signal peptide" evidence="1">
    <location>
        <begin position="1"/>
        <end position="18"/>
    </location>
</feature>
<reference evidence="2 3" key="1">
    <citation type="submission" date="2019-12" db="EMBL/GenBank/DDBJ databases">
        <title>Roseobacter cerasinus sp. nov., isolated from seawater around aquaculture.</title>
        <authorList>
            <person name="Muramatsu S."/>
            <person name="Takabe Y."/>
            <person name="Mori K."/>
            <person name="Takaichi S."/>
            <person name="Hanada S."/>
        </authorList>
    </citation>
    <scope>NUCLEOTIDE SEQUENCE [LARGE SCALE GENOMIC DNA]</scope>
    <source>
        <strain evidence="2 3">AI77</strain>
    </source>
</reference>
<comment type="caution">
    <text evidence="2">The sequence shown here is derived from an EMBL/GenBank/DDBJ whole genome shotgun (WGS) entry which is preliminary data.</text>
</comment>
<feature type="chain" id="PRO_5024810845" description="Lipoprotein" evidence="1">
    <location>
        <begin position="19"/>
        <end position="198"/>
    </location>
</feature>
<evidence type="ECO:0008006" key="4">
    <source>
        <dbReference type="Google" id="ProtNLM"/>
    </source>
</evidence>
<sequence>MTHQFRLAALAAIGVALAGCTTVSEQMPQKVIRQHSDVQLSQESVLKFNEFKSYNFFAAMYVTEEGDGGGRAGGAPTLSDAKRISQSMCEAYNPGDRCILLSTVEPADASKTEELPKHIFDALTRARSRTTEGNYFALAFTPSGQFGTAFNYSSIGEAKRTALLECETAAARSRSNDTITEAKANSKAGSYKCQLYNL</sequence>
<dbReference type="AlphaFoldDB" id="A0A640VS87"/>
<dbReference type="Proteomes" id="UP000436522">
    <property type="component" value="Unassembled WGS sequence"/>
</dbReference>